<evidence type="ECO:0000313" key="3">
    <source>
        <dbReference type="Proteomes" id="UP000011718"/>
    </source>
</evidence>
<keyword evidence="1" id="KW-1133">Transmembrane helix</keyword>
<feature type="transmembrane region" description="Helical" evidence="1">
    <location>
        <begin position="12"/>
        <end position="35"/>
    </location>
</feature>
<sequence>MNKIKEKNGVKDMILSIFYKTVSVVYNSTVFQLFYCM</sequence>
<dbReference type="Proteomes" id="UP000011718">
    <property type="component" value="Chromosome"/>
</dbReference>
<name>M1Q883_METMZ</name>
<dbReference type="EMBL" id="CP004144">
    <property type="protein sequence ID" value="AGF96383.1"/>
    <property type="molecule type" value="Genomic_DNA"/>
</dbReference>
<evidence type="ECO:0000313" key="2">
    <source>
        <dbReference type="EMBL" id="AGF96383.1"/>
    </source>
</evidence>
<keyword evidence="1" id="KW-0472">Membrane</keyword>
<gene>
    <name evidence="2" type="ORF">MmTuc01_0984</name>
</gene>
<dbReference type="HOGENOM" id="CLU_3338445_0_0_2"/>
<reference evidence="2 3" key="1">
    <citation type="journal article" date="2013" name="Genome Announc.">
        <title>Complete Genome of a Methanosarcina mazei Strain Isolated from Sediment Samples from an Amazonian Flooded Area.</title>
        <authorList>
            <person name="Assis das Gracas D."/>
            <person name="Thiago Juca Ramos R."/>
            <person name="Vieira Araujo A.C."/>
            <person name="Zahlouth R."/>
            <person name="Ribeiro Carneiro A."/>
            <person name="Souza Lopes T."/>
            <person name="Azevedo Barauna R."/>
            <person name="Azevedo V."/>
            <person name="Cruz Schneider M.P."/>
            <person name="Pellizari V.H."/>
            <person name="Silva A."/>
        </authorList>
    </citation>
    <scope>NUCLEOTIDE SEQUENCE [LARGE SCALE GENOMIC DNA]</scope>
    <source>
        <strain evidence="2 3">Tuc01</strain>
    </source>
</reference>
<protein>
    <submittedName>
        <fullName evidence="2">Uncharacterized protein</fullName>
    </submittedName>
</protein>
<dbReference type="AlphaFoldDB" id="M1Q883"/>
<dbReference type="BioCyc" id="MMAZ1236903:G139K-938-MONOMER"/>
<accession>M1Q883</accession>
<keyword evidence="1" id="KW-0812">Transmembrane</keyword>
<evidence type="ECO:0000256" key="1">
    <source>
        <dbReference type="SAM" id="Phobius"/>
    </source>
</evidence>
<dbReference type="KEGG" id="mmaz:MmTuc01_0984"/>
<organism evidence="2 3">
    <name type="scientific">Methanosarcina mazei Tuc01</name>
    <dbReference type="NCBI Taxonomy" id="1236903"/>
    <lineage>
        <taxon>Archaea</taxon>
        <taxon>Methanobacteriati</taxon>
        <taxon>Methanobacteriota</taxon>
        <taxon>Stenosarchaea group</taxon>
        <taxon>Methanomicrobia</taxon>
        <taxon>Methanosarcinales</taxon>
        <taxon>Methanosarcinaceae</taxon>
        <taxon>Methanosarcina</taxon>
    </lineage>
</organism>
<proteinExistence type="predicted"/>